<accession>A0ABS3KMA1</accession>
<dbReference type="Pfam" id="PF08402">
    <property type="entry name" value="TOBE_2"/>
    <property type="match status" value="1"/>
</dbReference>
<name>A0ABS3KMA1_9PROT</name>
<dbReference type="PROSITE" id="PS00211">
    <property type="entry name" value="ABC_TRANSPORTER_1"/>
    <property type="match status" value="1"/>
</dbReference>
<dbReference type="InterPro" id="IPR003593">
    <property type="entry name" value="AAA+_ATPase"/>
</dbReference>
<dbReference type="Proteomes" id="UP001518989">
    <property type="component" value="Unassembled WGS sequence"/>
</dbReference>
<dbReference type="SUPFAM" id="SSF50331">
    <property type="entry name" value="MOP-like"/>
    <property type="match status" value="1"/>
</dbReference>
<dbReference type="PROSITE" id="PS50893">
    <property type="entry name" value="ABC_TRANSPORTER_2"/>
    <property type="match status" value="1"/>
</dbReference>
<reference evidence="5 6" key="1">
    <citation type="submission" date="2020-09" db="EMBL/GenBank/DDBJ databases">
        <title>Roseomonas.</title>
        <authorList>
            <person name="Zhu W."/>
        </authorList>
    </citation>
    <scope>NUCLEOTIDE SEQUENCE [LARGE SCALE GENOMIC DNA]</scope>
    <source>
        <strain evidence="5 6">573</strain>
    </source>
</reference>
<keyword evidence="1" id="KW-0813">Transport</keyword>
<evidence type="ECO:0000259" key="4">
    <source>
        <dbReference type="PROSITE" id="PS50893"/>
    </source>
</evidence>
<feature type="domain" description="ABC transporter" evidence="4">
    <location>
        <begin position="4"/>
        <end position="236"/>
    </location>
</feature>
<dbReference type="PANTHER" id="PTHR42781">
    <property type="entry name" value="SPERMIDINE/PUTRESCINE IMPORT ATP-BINDING PROTEIN POTA"/>
    <property type="match status" value="1"/>
</dbReference>
<organism evidence="5 6">
    <name type="scientific">Roseomonas haemaphysalidis</name>
    <dbReference type="NCBI Taxonomy" id="2768162"/>
    <lineage>
        <taxon>Bacteria</taxon>
        <taxon>Pseudomonadati</taxon>
        <taxon>Pseudomonadota</taxon>
        <taxon>Alphaproteobacteria</taxon>
        <taxon>Acetobacterales</taxon>
        <taxon>Roseomonadaceae</taxon>
        <taxon>Roseomonas</taxon>
    </lineage>
</organism>
<keyword evidence="6" id="KW-1185">Reference proteome</keyword>
<gene>
    <name evidence="5" type="ORF">IAI61_06090</name>
</gene>
<dbReference type="EMBL" id="JACTNG010000002">
    <property type="protein sequence ID" value="MBO1078593.1"/>
    <property type="molecule type" value="Genomic_DNA"/>
</dbReference>
<dbReference type="Gene3D" id="3.40.50.300">
    <property type="entry name" value="P-loop containing nucleotide triphosphate hydrolases"/>
    <property type="match status" value="1"/>
</dbReference>
<sequence length="358" mass="37622">MPHLRLDGLVRHYAGAPAPAVDRVSLDLPRGALLALLGPSGCGKTTTLRMIAGLETPDSGRIVVGGRDVTALPPHQRHMGVVFQSYALFPHMTAAGNVGFGLQMHKVPRAERGLRAQAALELVGLSALAGRKPRQLSGGQQQRVALARALAIEPELLLLDEPLSALDAKLREGVRDEIRALQQRLGTTAVFVTHDQTEALAMADLVAVMNAGRVEQLAAPEDIFERPATRFVATFVGRAARIAGRLEGGNVLRTADGSALRTAGGPAAGGSVEAFLRPHRVRLLGASEAAPPGAENLLDGTLTRRVYTGEIVSLEAATPAGPVTAEVHAGADGAWRDMRAGDPLRLAFRAADLLVFPA</sequence>
<proteinExistence type="predicted"/>
<dbReference type="Pfam" id="PF00005">
    <property type="entry name" value="ABC_tran"/>
    <property type="match status" value="1"/>
</dbReference>
<dbReference type="InterPro" id="IPR013611">
    <property type="entry name" value="Transp-assoc_OB_typ2"/>
</dbReference>
<protein>
    <submittedName>
        <fullName evidence="5">ABC transporter ATP-binding protein</fullName>
    </submittedName>
</protein>
<dbReference type="SMART" id="SM00382">
    <property type="entry name" value="AAA"/>
    <property type="match status" value="1"/>
</dbReference>
<evidence type="ECO:0000313" key="5">
    <source>
        <dbReference type="EMBL" id="MBO1078593.1"/>
    </source>
</evidence>
<evidence type="ECO:0000256" key="2">
    <source>
        <dbReference type="ARBA" id="ARBA00022741"/>
    </source>
</evidence>
<evidence type="ECO:0000313" key="6">
    <source>
        <dbReference type="Proteomes" id="UP001518989"/>
    </source>
</evidence>
<evidence type="ECO:0000256" key="3">
    <source>
        <dbReference type="ARBA" id="ARBA00022840"/>
    </source>
</evidence>
<evidence type="ECO:0000256" key="1">
    <source>
        <dbReference type="ARBA" id="ARBA00022448"/>
    </source>
</evidence>
<dbReference type="InterPro" id="IPR017871">
    <property type="entry name" value="ABC_transporter-like_CS"/>
</dbReference>
<dbReference type="InterPro" id="IPR027417">
    <property type="entry name" value="P-loop_NTPase"/>
</dbReference>
<dbReference type="SUPFAM" id="SSF52540">
    <property type="entry name" value="P-loop containing nucleoside triphosphate hydrolases"/>
    <property type="match status" value="1"/>
</dbReference>
<dbReference type="InterPro" id="IPR003439">
    <property type="entry name" value="ABC_transporter-like_ATP-bd"/>
</dbReference>
<dbReference type="GO" id="GO:0005524">
    <property type="term" value="F:ATP binding"/>
    <property type="evidence" value="ECO:0007669"/>
    <property type="project" value="UniProtKB-KW"/>
</dbReference>
<keyword evidence="3 5" id="KW-0067">ATP-binding</keyword>
<comment type="caution">
    <text evidence="5">The sequence shown here is derived from an EMBL/GenBank/DDBJ whole genome shotgun (WGS) entry which is preliminary data.</text>
</comment>
<keyword evidence="2" id="KW-0547">Nucleotide-binding</keyword>
<dbReference type="InterPro" id="IPR008995">
    <property type="entry name" value="Mo/tungstate-bd_C_term_dom"/>
</dbReference>
<dbReference type="InterPro" id="IPR050093">
    <property type="entry name" value="ABC_SmlMolc_Importer"/>
</dbReference>
<dbReference type="PANTHER" id="PTHR42781:SF4">
    <property type="entry name" value="SPERMIDINE_PUTRESCINE IMPORT ATP-BINDING PROTEIN POTA"/>
    <property type="match status" value="1"/>
</dbReference>